<accession>A0ABN1XV82</accession>
<sequence length="57" mass="5991">MHGFEEPPQGAGGMDEIGQGEDLPLRGGGGQAVRMFPYRLSYRLMTTAAATITPPGV</sequence>
<comment type="caution">
    <text evidence="2">The sequence shown here is derived from an EMBL/GenBank/DDBJ whole genome shotgun (WGS) entry which is preliminary data.</text>
</comment>
<keyword evidence="3" id="KW-1185">Reference proteome</keyword>
<gene>
    <name evidence="2" type="ORF">GCM10009639_20600</name>
</gene>
<protein>
    <submittedName>
        <fullName evidence="2">Uncharacterized protein</fullName>
    </submittedName>
</protein>
<evidence type="ECO:0000256" key="1">
    <source>
        <dbReference type="SAM" id="MobiDB-lite"/>
    </source>
</evidence>
<dbReference type="Proteomes" id="UP001499863">
    <property type="component" value="Unassembled WGS sequence"/>
</dbReference>
<organism evidence="2 3">
    <name type="scientific">Kitasatospora putterlickiae</name>
    <dbReference type="NCBI Taxonomy" id="221725"/>
    <lineage>
        <taxon>Bacteria</taxon>
        <taxon>Bacillati</taxon>
        <taxon>Actinomycetota</taxon>
        <taxon>Actinomycetes</taxon>
        <taxon>Kitasatosporales</taxon>
        <taxon>Streptomycetaceae</taxon>
        <taxon>Kitasatospora</taxon>
    </lineage>
</organism>
<reference evidence="2 3" key="1">
    <citation type="journal article" date="2019" name="Int. J. Syst. Evol. Microbiol.">
        <title>The Global Catalogue of Microorganisms (GCM) 10K type strain sequencing project: providing services to taxonomists for standard genome sequencing and annotation.</title>
        <authorList>
            <consortium name="The Broad Institute Genomics Platform"/>
            <consortium name="The Broad Institute Genome Sequencing Center for Infectious Disease"/>
            <person name="Wu L."/>
            <person name="Ma J."/>
        </authorList>
    </citation>
    <scope>NUCLEOTIDE SEQUENCE [LARGE SCALE GENOMIC DNA]</scope>
    <source>
        <strain evidence="2 3">JCM 12393</strain>
    </source>
</reference>
<name>A0ABN1XV82_9ACTN</name>
<evidence type="ECO:0000313" key="3">
    <source>
        <dbReference type="Proteomes" id="UP001499863"/>
    </source>
</evidence>
<evidence type="ECO:0000313" key="2">
    <source>
        <dbReference type="EMBL" id="GAA1391113.1"/>
    </source>
</evidence>
<feature type="region of interest" description="Disordered" evidence="1">
    <location>
        <begin position="1"/>
        <end position="29"/>
    </location>
</feature>
<dbReference type="EMBL" id="BAAAKJ010000107">
    <property type="protein sequence ID" value="GAA1391113.1"/>
    <property type="molecule type" value="Genomic_DNA"/>
</dbReference>
<proteinExistence type="predicted"/>